<dbReference type="PaxDb" id="55529-EKX45854"/>
<gene>
    <name evidence="2" type="ORF">GUITHDRAFT_152582</name>
</gene>
<accession>L1JCL7</accession>
<evidence type="ECO:0000313" key="3">
    <source>
        <dbReference type="EnsemblProtists" id="EKX45854"/>
    </source>
</evidence>
<feature type="signal peptide" evidence="1">
    <location>
        <begin position="1"/>
        <end position="19"/>
    </location>
</feature>
<evidence type="ECO:0000256" key="1">
    <source>
        <dbReference type="SAM" id="SignalP"/>
    </source>
</evidence>
<dbReference type="HOGENOM" id="CLU_1186923_0_0_1"/>
<feature type="chain" id="PRO_5008771161" evidence="1">
    <location>
        <begin position="20"/>
        <end position="234"/>
    </location>
</feature>
<proteinExistence type="predicted"/>
<dbReference type="EMBL" id="JH992997">
    <property type="protein sequence ID" value="EKX45854.1"/>
    <property type="molecule type" value="Genomic_DNA"/>
</dbReference>
<dbReference type="EnsemblProtists" id="EKX45854">
    <property type="protein sequence ID" value="EKX45854"/>
    <property type="gene ID" value="GUITHDRAFT_152582"/>
</dbReference>
<name>L1JCL7_GUITC</name>
<reference evidence="4" key="2">
    <citation type="submission" date="2012-11" db="EMBL/GenBank/DDBJ databases">
        <authorList>
            <person name="Kuo A."/>
            <person name="Curtis B.A."/>
            <person name="Tanifuji G."/>
            <person name="Burki F."/>
            <person name="Gruber A."/>
            <person name="Irimia M."/>
            <person name="Maruyama S."/>
            <person name="Arias M.C."/>
            <person name="Ball S.G."/>
            <person name="Gile G.H."/>
            <person name="Hirakawa Y."/>
            <person name="Hopkins J.F."/>
            <person name="Rensing S.A."/>
            <person name="Schmutz J."/>
            <person name="Symeonidi A."/>
            <person name="Elias M."/>
            <person name="Eveleigh R.J."/>
            <person name="Herman E.K."/>
            <person name="Klute M.J."/>
            <person name="Nakayama T."/>
            <person name="Obornik M."/>
            <person name="Reyes-Prieto A."/>
            <person name="Armbrust E.V."/>
            <person name="Aves S.J."/>
            <person name="Beiko R.G."/>
            <person name="Coutinho P."/>
            <person name="Dacks J.B."/>
            <person name="Durnford D.G."/>
            <person name="Fast N.M."/>
            <person name="Green B.R."/>
            <person name="Grisdale C."/>
            <person name="Hempe F."/>
            <person name="Henrissat B."/>
            <person name="Hoppner M.P."/>
            <person name="Ishida K.-I."/>
            <person name="Kim E."/>
            <person name="Koreny L."/>
            <person name="Kroth P.G."/>
            <person name="Liu Y."/>
            <person name="Malik S.-B."/>
            <person name="Maier U.G."/>
            <person name="McRose D."/>
            <person name="Mock T."/>
            <person name="Neilson J.A."/>
            <person name="Onodera N.T."/>
            <person name="Poole A.M."/>
            <person name="Pritham E.J."/>
            <person name="Richards T.A."/>
            <person name="Rocap G."/>
            <person name="Roy S.W."/>
            <person name="Sarai C."/>
            <person name="Schaack S."/>
            <person name="Shirato S."/>
            <person name="Slamovits C.H."/>
            <person name="Spencer D.F."/>
            <person name="Suzuki S."/>
            <person name="Worden A.Z."/>
            <person name="Zauner S."/>
            <person name="Barry K."/>
            <person name="Bell C."/>
            <person name="Bharti A.K."/>
            <person name="Crow J.A."/>
            <person name="Grimwood J."/>
            <person name="Kramer R."/>
            <person name="Lindquist E."/>
            <person name="Lucas S."/>
            <person name="Salamov A."/>
            <person name="McFadden G.I."/>
            <person name="Lane C.E."/>
            <person name="Keeling P.J."/>
            <person name="Gray M.W."/>
            <person name="Grigoriev I.V."/>
            <person name="Archibald J.M."/>
        </authorList>
    </citation>
    <scope>NUCLEOTIDE SEQUENCE</scope>
    <source>
        <strain evidence="4">CCMP2712</strain>
    </source>
</reference>
<evidence type="ECO:0000313" key="4">
    <source>
        <dbReference type="Proteomes" id="UP000011087"/>
    </source>
</evidence>
<keyword evidence="4" id="KW-1185">Reference proteome</keyword>
<dbReference type="Proteomes" id="UP000011087">
    <property type="component" value="Unassembled WGS sequence"/>
</dbReference>
<reference evidence="3" key="3">
    <citation type="submission" date="2016-03" db="UniProtKB">
        <authorList>
            <consortium name="EnsemblProtists"/>
        </authorList>
    </citation>
    <scope>IDENTIFICATION</scope>
</reference>
<keyword evidence="1" id="KW-0732">Signal</keyword>
<evidence type="ECO:0000313" key="2">
    <source>
        <dbReference type="EMBL" id="EKX45854.1"/>
    </source>
</evidence>
<dbReference type="KEGG" id="gtt:GUITHDRAFT_152582"/>
<reference evidence="2 4" key="1">
    <citation type="journal article" date="2012" name="Nature">
        <title>Algal genomes reveal evolutionary mosaicism and the fate of nucleomorphs.</title>
        <authorList>
            <consortium name="DOE Joint Genome Institute"/>
            <person name="Curtis B.A."/>
            <person name="Tanifuji G."/>
            <person name="Burki F."/>
            <person name="Gruber A."/>
            <person name="Irimia M."/>
            <person name="Maruyama S."/>
            <person name="Arias M.C."/>
            <person name="Ball S.G."/>
            <person name="Gile G.H."/>
            <person name="Hirakawa Y."/>
            <person name="Hopkins J.F."/>
            <person name="Kuo A."/>
            <person name="Rensing S.A."/>
            <person name="Schmutz J."/>
            <person name="Symeonidi A."/>
            <person name="Elias M."/>
            <person name="Eveleigh R.J."/>
            <person name="Herman E.K."/>
            <person name="Klute M.J."/>
            <person name="Nakayama T."/>
            <person name="Obornik M."/>
            <person name="Reyes-Prieto A."/>
            <person name="Armbrust E.V."/>
            <person name="Aves S.J."/>
            <person name="Beiko R.G."/>
            <person name="Coutinho P."/>
            <person name="Dacks J.B."/>
            <person name="Durnford D.G."/>
            <person name="Fast N.M."/>
            <person name="Green B.R."/>
            <person name="Grisdale C.J."/>
            <person name="Hempel F."/>
            <person name="Henrissat B."/>
            <person name="Hoppner M.P."/>
            <person name="Ishida K."/>
            <person name="Kim E."/>
            <person name="Koreny L."/>
            <person name="Kroth P.G."/>
            <person name="Liu Y."/>
            <person name="Malik S.B."/>
            <person name="Maier U.G."/>
            <person name="McRose D."/>
            <person name="Mock T."/>
            <person name="Neilson J.A."/>
            <person name="Onodera N.T."/>
            <person name="Poole A.M."/>
            <person name="Pritham E.J."/>
            <person name="Richards T.A."/>
            <person name="Rocap G."/>
            <person name="Roy S.W."/>
            <person name="Sarai C."/>
            <person name="Schaack S."/>
            <person name="Shirato S."/>
            <person name="Slamovits C.H."/>
            <person name="Spencer D.F."/>
            <person name="Suzuki S."/>
            <person name="Worden A.Z."/>
            <person name="Zauner S."/>
            <person name="Barry K."/>
            <person name="Bell C."/>
            <person name="Bharti A.K."/>
            <person name="Crow J.A."/>
            <person name="Grimwood J."/>
            <person name="Kramer R."/>
            <person name="Lindquist E."/>
            <person name="Lucas S."/>
            <person name="Salamov A."/>
            <person name="McFadden G.I."/>
            <person name="Lane C.E."/>
            <person name="Keeling P.J."/>
            <person name="Gray M.W."/>
            <person name="Grigoriev I.V."/>
            <person name="Archibald J.M."/>
        </authorList>
    </citation>
    <scope>NUCLEOTIDE SEQUENCE</scope>
    <source>
        <strain evidence="2 4">CCMP2712</strain>
    </source>
</reference>
<organism evidence="2">
    <name type="scientific">Guillardia theta (strain CCMP2712)</name>
    <name type="common">Cryptophyte</name>
    <dbReference type="NCBI Taxonomy" id="905079"/>
    <lineage>
        <taxon>Eukaryota</taxon>
        <taxon>Cryptophyceae</taxon>
        <taxon>Pyrenomonadales</taxon>
        <taxon>Geminigeraceae</taxon>
        <taxon>Guillardia</taxon>
    </lineage>
</organism>
<dbReference type="RefSeq" id="XP_005832834.1">
    <property type="nucleotide sequence ID" value="XM_005832777.1"/>
</dbReference>
<dbReference type="AlphaFoldDB" id="L1JCL7"/>
<dbReference type="GeneID" id="17302554"/>
<protein>
    <submittedName>
        <fullName evidence="2 3">Uncharacterized protein</fullName>
    </submittedName>
</protein>
<sequence>MRIRDFSLLLACFIPLFGAARLSEHFSTSLCLRVRGGALDKFGHKLSLRDSGRVGDLWDYHYLTTRSSGNVALFRHRTLGTALELNSCTNHVRIIEHDNSNGTWVSISGEPIPFISPIPLVRNNLIHWDAEDGFLAPDVLEALQNETRSRSLLAEWLDFHEWTVWDDGTKPYMEIQNTVYGARIMLTEDGLVFLGAPAGLFQPRKPKSVIIKNQLPLALKSLKEGLDCVAALTR</sequence>